<dbReference type="GO" id="GO:0016020">
    <property type="term" value="C:membrane"/>
    <property type="evidence" value="ECO:0007669"/>
    <property type="project" value="UniProtKB-SubCell"/>
</dbReference>
<feature type="compositionally biased region" description="Basic and acidic residues" evidence="5">
    <location>
        <begin position="185"/>
        <end position="194"/>
    </location>
</feature>
<evidence type="ECO:0000313" key="8">
    <source>
        <dbReference type="RefSeq" id="XP_031557100.1"/>
    </source>
</evidence>
<dbReference type="OrthoDB" id="2020542at2759"/>
<keyword evidence="3" id="KW-1133">Transmembrane helix</keyword>
<keyword evidence="7" id="KW-1185">Reference proteome</keyword>
<name>A0A6P8HWR2_ACTTE</name>
<evidence type="ECO:0000313" key="7">
    <source>
        <dbReference type="Proteomes" id="UP000515163"/>
    </source>
</evidence>
<dbReference type="RefSeq" id="XP_031557100.1">
    <property type="nucleotide sequence ID" value="XM_031701240.1"/>
</dbReference>
<dbReference type="PANTHER" id="PTHR11827">
    <property type="entry name" value="SOLUTE CARRIER FAMILY 12, CATION COTRANSPORTERS"/>
    <property type="match status" value="1"/>
</dbReference>
<dbReference type="GO" id="GO:0008511">
    <property type="term" value="F:sodium:potassium:chloride symporter activity"/>
    <property type="evidence" value="ECO:0007669"/>
    <property type="project" value="TreeGrafter"/>
</dbReference>
<feature type="domain" description="SLC12A transporter C-terminal" evidence="6">
    <location>
        <begin position="178"/>
        <end position="386"/>
    </location>
</feature>
<reference evidence="8" key="1">
    <citation type="submission" date="2025-08" db="UniProtKB">
        <authorList>
            <consortium name="RefSeq"/>
        </authorList>
    </citation>
    <scope>IDENTIFICATION</scope>
    <source>
        <tissue evidence="8">Tentacle</tissue>
    </source>
</reference>
<organism evidence="7 8">
    <name type="scientific">Actinia tenebrosa</name>
    <name type="common">Australian red waratah sea anemone</name>
    <dbReference type="NCBI Taxonomy" id="6105"/>
    <lineage>
        <taxon>Eukaryota</taxon>
        <taxon>Metazoa</taxon>
        <taxon>Cnidaria</taxon>
        <taxon>Anthozoa</taxon>
        <taxon>Hexacorallia</taxon>
        <taxon>Actiniaria</taxon>
        <taxon>Actiniidae</taxon>
        <taxon>Actinia</taxon>
    </lineage>
</organism>
<evidence type="ECO:0000256" key="5">
    <source>
        <dbReference type="SAM" id="MobiDB-lite"/>
    </source>
</evidence>
<dbReference type="AlphaFoldDB" id="A0A6P8HWR2"/>
<feature type="non-terminal residue" evidence="8">
    <location>
        <position position="1"/>
    </location>
</feature>
<gene>
    <name evidence="8" type="primary">LOC116293773</name>
</gene>
<evidence type="ECO:0000256" key="4">
    <source>
        <dbReference type="ARBA" id="ARBA00023136"/>
    </source>
</evidence>
<sequence>VNWGSSGQANTYMTALRLTNMLDNQAEHVKNFRPQFLVLTGHPSKHLALMTIVSQMSKNVGLMMYGNVYVGNGDVPEEDAIEEKKWLREHKIKAFRAATTAQNLRAGAQAMFNLSGLGKLRPNTVVLGYMENWRSESKDLASYFGIINDAFDFSYGLCILRMGDRELDIEDGISSDSETEAENQNQKKDVEKGVKQPLKAAPEPLSSEITFKEKQKGTIDVWWLYDDGGLTVLLPYLLTQHRLWGGCKLRLFSLDIRSKHTIKATELKMANLMKKFRITVSSVEQVSGANTNPSKKSLEAFKMLAGEEELEGGEVIDQKVLRTIRVGELVRERSKDANLVVISLPIPVAEVTTPNLYMSMLEALSADLPPVLLIRGNQSSVLTFYS</sequence>
<keyword evidence="4" id="KW-0472">Membrane</keyword>
<protein>
    <submittedName>
        <fullName evidence="8">Solute carrier family 12 member 2-like</fullName>
    </submittedName>
</protein>
<dbReference type="InParanoid" id="A0A6P8HWR2"/>
<dbReference type="GeneID" id="116293773"/>
<dbReference type="GO" id="GO:0055078">
    <property type="term" value="P:sodium ion homeostasis"/>
    <property type="evidence" value="ECO:0007669"/>
    <property type="project" value="TreeGrafter"/>
</dbReference>
<dbReference type="GO" id="GO:1990573">
    <property type="term" value="P:potassium ion import across plasma membrane"/>
    <property type="evidence" value="ECO:0007669"/>
    <property type="project" value="TreeGrafter"/>
</dbReference>
<dbReference type="InterPro" id="IPR004842">
    <property type="entry name" value="SLC12A_fam"/>
</dbReference>
<accession>A0A6P8HWR2</accession>
<evidence type="ECO:0000256" key="2">
    <source>
        <dbReference type="ARBA" id="ARBA00022692"/>
    </source>
</evidence>
<evidence type="ECO:0000256" key="3">
    <source>
        <dbReference type="ARBA" id="ARBA00022989"/>
    </source>
</evidence>
<evidence type="ECO:0000259" key="6">
    <source>
        <dbReference type="Pfam" id="PF03522"/>
    </source>
</evidence>
<comment type="subcellular location">
    <subcellularLocation>
        <location evidence="1">Membrane</location>
        <topology evidence="1">Multi-pass membrane protein</topology>
    </subcellularLocation>
</comment>
<evidence type="ECO:0000256" key="1">
    <source>
        <dbReference type="ARBA" id="ARBA00004141"/>
    </source>
</evidence>
<feature type="region of interest" description="Disordered" evidence="5">
    <location>
        <begin position="173"/>
        <end position="200"/>
    </location>
</feature>
<dbReference type="Proteomes" id="UP000515163">
    <property type="component" value="Unplaced"/>
</dbReference>
<dbReference type="GO" id="GO:0055075">
    <property type="term" value="P:potassium ion homeostasis"/>
    <property type="evidence" value="ECO:0007669"/>
    <property type="project" value="TreeGrafter"/>
</dbReference>
<dbReference type="PANTHER" id="PTHR11827:SF103">
    <property type="entry name" value="SODIUM CHLORIDE COTRANSPORTER 69, ISOFORM E"/>
    <property type="match status" value="1"/>
</dbReference>
<dbReference type="GO" id="GO:0006884">
    <property type="term" value="P:cell volume homeostasis"/>
    <property type="evidence" value="ECO:0007669"/>
    <property type="project" value="TreeGrafter"/>
</dbReference>
<dbReference type="GO" id="GO:0055064">
    <property type="term" value="P:chloride ion homeostasis"/>
    <property type="evidence" value="ECO:0007669"/>
    <property type="project" value="TreeGrafter"/>
</dbReference>
<keyword evidence="2" id="KW-0812">Transmembrane</keyword>
<dbReference type="InterPro" id="IPR018491">
    <property type="entry name" value="SLC12_C"/>
</dbReference>
<proteinExistence type="predicted"/>
<dbReference type="KEGG" id="aten:116293773"/>
<dbReference type="Pfam" id="PF03522">
    <property type="entry name" value="SLC12"/>
    <property type="match status" value="1"/>
</dbReference>